<dbReference type="AlphaFoldDB" id="A0A5P9NFS7"/>
<feature type="domain" description="Alpha/beta hydrolase" evidence="1">
    <location>
        <begin position="60"/>
        <end position="494"/>
    </location>
</feature>
<accession>A0A5P9NFS7</accession>
<organism evidence="2 3">
    <name type="scientific">Halioglobus maricola</name>
    <dbReference type="NCBI Taxonomy" id="2601894"/>
    <lineage>
        <taxon>Bacteria</taxon>
        <taxon>Pseudomonadati</taxon>
        <taxon>Pseudomonadota</taxon>
        <taxon>Gammaproteobacteria</taxon>
        <taxon>Cellvibrionales</taxon>
        <taxon>Halieaceae</taxon>
        <taxon>Halioglobus</taxon>
    </lineage>
</organism>
<gene>
    <name evidence="2" type="ORF">EY643_01205</name>
</gene>
<evidence type="ECO:0000313" key="2">
    <source>
        <dbReference type="EMBL" id="QFU74376.1"/>
    </source>
</evidence>
<dbReference type="Proteomes" id="UP000326287">
    <property type="component" value="Chromosome"/>
</dbReference>
<dbReference type="InterPro" id="IPR045394">
    <property type="entry name" value="Abhydrolase_dom"/>
</dbReference>
<dbReference type="Pfam" id="PF20091">
    <property type="entry name" value="Abhydrolase_10"/>
    <property type="match status" value="1"/>
</dbReference>
<proteinExistence type="predicted"/>
<name>A0A5P9NFS7_9GAMM</name>
<evidence type="ECO:0000259" key="1">
    <source>
        <dbReference type="Pfam" id="PF20091"/>
    </source>
</evidence>
<dbReference type="KEGG" id="halc:EY643_01205"/>
<reference evidence="2 3" key="1">
    <citation type="submission" date="2019-02" db="EMBL/GenBank/DDBJ databases">
        <authorList>
            <person name="Li S.-H."/>
        </authorList>
    </citation>
    <scope>NUCLEOTIDE SEQUENCE [LARGE SCALE GENOMIC DNA]</scope>
    <source>
        <strain evidence="2 3">IMCC14385</strain>
    </source>
</reference>
<sequence length="506" mass="53356">MSTFVDNTRRYLSSRLLVAGLVLLLLSACGDSDSRDPLPPSSPTLPIAVAEISAPPDEGQPNLLSTTFALADVGYEQQEFFLSGSASAFTNLGELASDGLWEVEPGEAADYRTRVLVYMPVDAAAFSGSVFVEWLNVTTGFELPVSYGTAHTELLREGHAVVLVSAQFNGVEGGENSLLPLHLKAVNPDRYGSLDHPGDSFSYDIFTQVAGLLDNDSGSELLGGATANLLFAMGQSQSASRLVTYFNAVQPLYGAFDGFLIQNRGAGSSSLAQDPLVAIATPTPVLLRTDIAAKAINVQGESDVHGRGMNSSRQADSATYRLWEVAGSAHNDEYTFVSGRNDLGDDPSYAVVVEQTSILGFQECTLPMNSGYLVWPVNAAIHALNDWAGGGVAPAPVPRLDMDAAGIDFLLDDSGNVTGGLRTSYVDAPAAVLSGIGQEGNAFCFLFGTTALFDAAQMAARYTDKAGYTAAVRRSVDEGIEAGTLLAPDGERIVQAAALQWDSLDN</sequence>
<evidence type="ECO:0000313" key="3">
    <source>
        <dbReference type="Proteomes" id="UP000326287"/>
    </source>
</evidence>
<dbReference type="EMBL" id="CP036422">
    <property type="protein sequence ID" value="QFU74376.1"/>
    <property type="molecule type" value="Genomic_DNA"/>
</dbReference>
<dbReference type="OrthoDB" id="1971292at2"/>
<protein>
    <recommendedName>
        <fullName evidence="1">Alpha/beta hydrolase domain-containing protein</fullName>
    </recommendedName>
</protein>
<dbReference type="RefSeq" id="WP_152660488.1">
    <property type="nucleotide sequence ID" value="NZ_CP036422.1"/>
</dbReference>
<keyword evidence="3" id="KW-1185">Reference proteome</keyword>